<comment type="similarity">
    <text evidence="1 8">Belongs to the cytidylate kinase family. Type 1 subfamily.</text>
</comment>
<feature type="domain" description="Cytidylate kinase" evidence="9">
    <location>
        <begin position="3"/>
        <end position="212"/>
    </location>
</feature>
<evidence type="ECO:0000256" key="6">
    <source>
        <dbReference type="ARBA" id="ARBA00047615"/>
    </source>
</evidence>
<dbReference type="GO" id="GO:0036431">
    <property type="term" value="F:dCMP kinase activity"/>
    <property type="evidence" value="ECO:0007669"/>
    <property type="project" value="InterPro"/>
</dbReference>
<dbReference type="HAMAP" id="MF_00238">
    <property type="entry name" value="Cytidyl_kinase_type1"/>
    <property type="match status" value="1"/>
</dbReference>
<comment type="subcellular location">
    <subcellularLocation>
        <location evidence="8">Cytoplasm</location>
    </subcellularLocation>
</comment>
<dbReference type="Proteomes" id="UP000628775">
    <property type="component" value="Unassembled WGS sequence"/>
</dbReference>
<dbReference type="EMBL" id="BMIR01000006">
    <property type="protein sequence ID" value="GGE38608.1"/>
    <property type="molecule type" value="Genomic_DNA"/>
</dbReference>
<dbReference type="NCBIfam" id="TIGR00017">
    <property type="entry name" value="cmk"/>
    <property type="match status" value="1"/>
</dbReference>
<reference evidence="10" key="1">
    <citation type="journal article" date="2014" name="Int. J. Syst. Evol. Microbiol.">
        <title>Complete genome sequence of Corynebacterium casei LMG S-19264T (=DSM 44701T), isolated from a smear-ripened cheese.</title>
        <authorList>
            <consortium name="US DOE Joint Genome Institute (JGI-PGF)"/>
            <person name="Walter F."/>
            <person name="Albersmeier A."/>
            <person name="Kalinowski J."/>
            <person name="Ruckert C."/>
        </authorList>
    </citation>
    <scope>NUCLEOTIDE SEQUENCE</scope>
    <source>
        <strain evidence="10">CGMCC 1.15371</strain>
    </source>
</reference>
<dbReference type="SUPFAM" id="SSF52540">
    <property type="entry name" value="P-loop containing nucleoside triphosphate hydrolases"/>
    <property type="match status" value="1"/>
</dbReference>
<dbReference type="AlphaFoldDB" id="A0A8J2VMG6"/>
<keyword evidence="3 8" id="KW-0547">Nucleotide-binding</keyword>
<dbReference type="InterPro" id="IPR003136">
    <property type="entry name" value="Cytidylate_kin"/>
</dbReference>
<evidence type="ECO:0000256" key="4">
    <source>
        <dbReference type="ARBA" id="ARBA00022777"/>
    </source>
</evidence>
<dbReference type="GO" id="GO:0005524">
    <property type="term" value="F:ATP binding"/>
    <property type="evidence" value="ECO:0007669"/>
    <property type="project" value="UniProtKB-UniRule"/>
</dbReference>
<dbReference type="InterPro" id="IPR011994">
    <property type="entry name" value="Cytidylate_kinase_dom"/>
</dbReference>
<dbReference type="GO" id="GO:0015949">
    <property type="term" value="P:nucleobase-containing small molecule interconversion"/>
    <property type="evidence" value="ECO:0007669"/>
    <property type="project" value="TreeGrafter"/>
</dbReference>
<evidence type="ECO:0000256" key="7">
    <source>
        <dbReference type="ARBA" id="ARBA00048478"/>
    </source>
</evidence>
<keyword evidence="5 8" id="KW-0067">ATP-binding</keyword>
<reference evidence="10" key="2">
    <citation type="submission" date="2020-09" db="EMBL/GenBank/DDBJ databases">
        <authorList>
            <person name="Sun Q."/>
            <person name="Zhou Y."/>
        </authorList>
    </citation>
    <scope>NUCLEOTIDE SEQUENCE</scope>
    <source>
        <strain evidence="10">CGMCC 1.15371</strain>
    </source>
</reference>
<evidence type="ECO:0000256" key="2">
    <source>
        <dbReference type="ARBA" id="ARBA00022679"/>
    </source>
</evidence>
<dbReference type="GO" id="GO:0006220">
    <property type="term" value="P:pyrimidine nucleotide metabolic process"/>
    <property type="evidence" value="ECO:0007669"/>
    <property type="project" value="UniProtKB-UniRule"/>
</dbReference>
<protein>
    <recommendedName>
        <fullName evidence="8">Cytidylate kinase</fullName>
        <shortName evidence="8">CK</shortName>
        <ecNumber evidence="8">2.7.4.25</ecNumber>
    </recommendedName>
    <alternativeName>
        <fullName evidence="8">Cytidine monophosphate kinase</fullName>
        <shortName evidence="8">CMP kinase</shortName>
    </alternativeName>
</protein>
<comment type="caution">
    <text evidence="10">The sequence shown here is derived from an EMBL/GenBank/DDBJ whole genome shotgun (WGS) entry which is preliminary data.</text>
</comment>
<dbReference type="Pfam" id="PF02224">
    <property type="entry name" value="Cytidylate_kin"/>
    <property type="match status" value="1"/>
</dbReference>
<dbReference type="PANTHER" id="PTHR21299:SF2">
    <property type="entry name" value="CYTIDYLATE KINASE"/>
    <property type="match status" value="1"/>
</dbReference>
<dbReference type="Gene3D" id="3.40.50.300">
    <property type="entry name" value="P-loop containing nucleotide triphosphate hydrolases"/>
    <property type="match status" value="1"/>
</dbReference>
<proteinExistence type="inferred from homology"/>
<dbReference type="RefSeq" id="WP_188692078.1">
    <property type="nucleotide sequence ID" value="NZ_BMIR01000006.1"/>
</dbReference>
<keyword evidence="11" id="KW-1185">Reference proteome</keyword>
<comment type="catalytic activity">
    <reaction evidence="6 8">
        <text>dCMP + ATP = dCDP + ADP</text>
        <dbReference type="Rhea" id="RHEA:25094"/>
        <dbReference type="ChEBI" id="CHEBI:30616"/>
        <dbReference type="ChEBI" id="CHEBI:57566"/>
        <dbReference type="ChEBI" id="CHEBI:58593"/>
        <dbReference type="ChEBI" id="CHEBI:456216"/>
        <dbReference type="EC" id="2.7.4.25"/>
    </reaction>
</comment>
<dbReference type="InterPro" id="IPR027417">
    <property type="entry name" value="P-loop_NTPase"/>
</dbReference>
<dbReference type="CDD" id="cd02020">
    <property type="entry name" value="CMPK"/>
    <property type="match status" value="1"/>
</dbReference>
<sequence>MQIAIDGPAAAGKSTVAKMIADRMNYIYIDTGAMYRAATYKALKEHVDVEDGAALANMLQHTHIELVPDGDGQAVLLEGQDITEAIRLPEVTNHVSFVSKHPKVREEMVARQQEMASQKSVVMDGRDIGTKVLPKAHVKIFLRASVDERAARRYKEQIKKGIETPLEALKKEIALRDERDSRQLGKAADAVEIDTTNLSIEGVVEAIMKIIKERAYQSESL</sequence>
<evidence type="ECO:0000256" key="8">
    <source>
        <dbReference type="HAMAP-Rule" id="MF_00238"/>
    </source>
</evidence>
<organism evidence="10 11">
    <name type="scientific">Pullulanibacillus camelliae</name>
    <dbReference type="NCBI Taxonomy" id="1707096"/>
    <lineage>
        <taxon>Bacteria</taxon>
        <taxon>Bacillati</taxon>
        <taxon>Bacillota</taxon>
        <taxon>Bacilli</taxon>
        <taxon>Bacillales</taxon>
        <taxon>Sporolactobacillaceae</taxon>
        <taxon>Pullulanibacillus</taxon>
    </lineage>
</organism>
<accession>A0A8J2VMG6</accession>
<evidence type="ECO:0000256" key="5">
    <source>
        <dbReference type="ARBA" id="ARBA00022840"/>
    </source>
</evidence>
<dbReference type="EC" id="2.7.4.25" evidence="8"/>
<name>A0A8J2VMG6_9BACL</name>
<evidence type="ECO:0000259" key="9">
    <source>
        <dbReference type="Pfam" id="PF02224"/>
    </source>
</evidence>
<keyword evidence="8" id="KW-0963">Cytoplasm</keyword>
<evidence type="ECO:0000313" key="11">
    <source>
        <dbReference type="Proteomes" id="UP000628775"/>
    </source>
</evidence>
<evidence type="ECO:0000256" key="1">
    <source>
        <dbReference type="ARBA" id="ARBA00009427"/>
    </source>
</evidence>
<dbReference type="PANTHER" id="PTHR21299">
    <property type="entry name" value="CYTIDYLATE KINASE/PANTOATE-BETA-ALANINE LIGASE"/>
    <property type="match status" value="1"/>
</dbReference>
<gene>
    <name evidence="8 10" type="primary">cmk</name>
    <name evidence="10" type="ORF">GCM10011391_16780</name>
</gene>
<evidence type="ECO:0000313" key="10">
    <source>
        <dbReference type="EMBL" id="GGE38608.1"/>
    </source>
</evidence>
<dbReference type="GO" id="GO:0005829">
    <property type="term" value="C:cytosol"/>
    <property type="evidence" value="ECO:0007669"/>
    <property type="project" value="TreeGrafter"/>
</dbReference>
<comment type="catalytic activity">
    <reaction evidence="7 8">
        <text>CMP + ATP = CDP + ADP</text>
        <dbReference type="Rhea" id="RHEA:11600"/>
        <dbReference type="ChEBI" id="CHEBI:30616"/>
        <dbReference type="ChEBI" id="CHEBI:58069"/>
        <dbReference type="ChEBI" id="CHEBI:60377"/>
        <dbReference type="ChEBI" id="CHEBI:456216"/>
        <dbReference type="EC" id="2.7.4.25"/>
    </reaction>
</comment>
<feature type="binding site" evidence="8">
    <location>
        <begin position="7"/>
        <end position="15"/>
    </location>
    <ligand>
        <name>ATP</name>
        <dbReference type="ChEBI" id="CHEBI:30616"/>
    </ligand>
</feature>
<keyword evidence="4 8" id="KW-0418">Kinase</keyword>
<keyword evidence="2 8" id="KW-0808">Transferase</keyword>
<evidence type="ECO:0000256" key="3">
    <source>
        <dbReference type="ARBA" id="ARBA00022741"/>
    </source>
</evidence>